<dbReference type="Proteomes" id="UP000249577">
    <property type="component" value="Unassembled WGS sequence"/>
</dbReference>
<sequence>MRASSIILALAAAATPMTAFAADAPRRLAPAADYASPAPVEGPVIVERVVRPTGVVVKKLAGQRYRVIDSDGTVLSRSFPLVPPPRRIEERVYYSPDRPARRPHLLYGGFYGLDRWGVGREEE</sequence>
<name>A0A2W5MJC9_ANCNO</name>
<keyword evidence="1" id="KW-0732">Signal</keyword>
<dbReference type="EMBL" id="QFPN01000007">
    <property type="protein sequence ID" value="PZQ13560.1"/>
    <property type="molecule type" value="Genomic_DNA"/>
</dbReference>
<gene>
    <name evidence="2" type="ORF">DI565_13510</name>
</gene>
<accession>A0A2W5MJC9</accession>
<feature type="signal peptide" evidence="1">
    <location>
        <begin position="1"/>
        <end position="21"/>
    </location>
</feature>
<protein>
    <submittedName>
        <fullName evidence="2">Uncharacterized protein</fullName>
    </submittedName>
</protein>
<evidence type="ECO:0000313" key="3">
    <source>
        <dbReference type="Proteomes" id="UP000249577"/>
    </source>
</evidence>
<dbReference type="AlphaFoldDB" id="A0A2W5MJC9"/>
<reference evidence="2 3" key="1">
    <citation type="submission" date="2017-08" db="EMBL/GenBank/DDBJ databases">
        <title>Infants hospitalized years apart are colonized by the same room-sourced microbial strains.</title>
        <authorList>
            <person name="Brooks B."/>
            <person name="Olm M.R."/>
            <person name="Firek B.A."/>
            <person name="Baker R."/>
            <person name="Thomas B.C."/>
            <person name="Morowitz M.J."/>
            <person name="Banfield J.F."/>
        </authorList>
    </citation>
    <scope>NUCLEOTIDE SEQUENCE [LARGE SCALE GENOMIC DNA]</scope>
    <source>
        <strain evidence="2">S2_005_003_R2_43</strain>
    </source>
</reference>
<comment type="caution">
    <text evidence="2">The sequence shown here is derived from an EMBL/GenBank/DDBJ whole genome shotgun (WGS) entry which is preliminary data.</text>
</comment>
<evidence type="ECO:0000313" key="2">
    <source>
        <dbReference type="EMBL" id="PZQ13560.1"/>
    </source>
</evidence>
<feature type="chain" id="PRO_5015974576" evidence="1">
    <location>
        <begin position="22"/>
        <end position="123"/>
    </location>
</feature>
<organism evidence="2 3">
    <name type="scientific">Ancylobacter novellus</name>
    <name type="common">Thiobacillus novellus</name>
    <dbReference type="NCBI Taxonomy" id="921"/>
    <lineage>
        <taxon>Bacteria</taxon>
        <taxon>Pseudomonadati</taxon>
        <taxon>Pseudomonadota</taxon>
        <taxon>Alphaproteobacteria</taxon>
        <taxon>Hyphomicrobiales</taxon>
        <taxon>Xanthobacteraceae</taxon>
        <taxon>Ancylobacter</taxon>
    </lineage>
</organism>
<proteinExistence type="predicted"/>
<evidence type="ECO:0000256" key="1">
    <source>
        <dbReference type="SAM" id="SignalP"/>
    </source>
</evidence>